<dbReference type="PROSITE" id="PS01360">
    <property type="entry name" value="ZF_MYND_1"/>
    <property type="match status" value="1"/>
</dbReference>
<dbReference type="STRING" id="983967.A0A1E4T8K8"/>
<evidence type="ECO:0000259" key="7">
    <source>
        <dbReference type="PROSITE" id="PS50865"/>
    </source>
</evidence>
<evidence type="ECO:0000256" key="2">
    <source>
        <dbReference type="ARBA" id="ARBA00022771"/>
    </source>
</evidence>
<evidence type="ECO:0000256" key="5">
    <source>
        <dbReference type="SAM" id="MobiDB-lite"/>
    </source>
</evidence>
<gene>
    <name evidence="8" type="ORF">CANARDRAFT_20806</name>
</gene>
<keyword evidence="3" id="KW-0862">Zinc</keyword>
<evidence type="ECO:0008006" key="10">
    <source>
        <dbReference type="Google" id="ProtNLM"/>
    </source>
</evidence>
<feature type="domain" description="SET" evidence="6">
    <location>
        <begin position="293"/>
        <end position="414"/>
    </location>
</feature>
<dbReference type="PROSITE" id="PS50280">
    <property type="entry name" value="SET"/>
    <property type="match status" value="1"/>
</dbReference>
<evidence type="ECO:0000259" key="6">
    <source>
        <dbReference type="PROSITE" id="PS50280"/>
    </source>
</evidence>
<dbReference type="AlphaFoldDB" id="A0A1E4T8K8"/>
<dbReference type="InterPro" id="IPR050869">
    <property type="entry name" value="H3K4_H4K5_MeTrfase"/>
</dbReference>
<protein>
    <recommendedName>
        <fullName evidence="10">MYND-type domain-containing protein</fullName>
    </recommendedName>
</protein>
<dbReference type="SUPFAM" id="SSF144232">
    <property type="entry name" value="HIT/MYND zinc finger-like"/>
    <property type="match status" value="1"/>
</dbReference>
<dbReference type="OrthoDB" id="5945798at2759"/>
<name>A0A1E4T8K8_9ASCO</name>
<dbReference type="InterPro" id="IPR002893">
    <property type="entry name" value="Znf_MYND"/>
</dbReference>
<keyword evidence="1" id="KW-0479">Metal-binding</keyword>
<accession>A0A1E4T8K8</accession>
<proteinExistence type="predicted"/>
<keyword evidence="9" id="KW-1185">Reference proteome</keyword>
<evidence type="ECO:0000256" key="3">
    <source>
        <dbReference type="ARBA" id="ARBA00022833"/>
    </source>
</evidence>
<evidence type="ECO:0000256" key="1">
    <source>
        <dbReference type="ARBA" id="ARBA00022723"/>
    </source>
</evidence>
<dbReference type="GO" id="GO:0005634">
    <property type="term" value="C:nucleus"/>
    <property type="evidence" value="ECO:0007669"/>
    <property type="project" value="TreeGrafter"/>
</dbReference>
<reference evidence="9" key="1">
    <citation type="submission" date="2016-04" db="EMBL/GenBank/DDBJ databases">
        <title>Comparative genomics of biotechnologically important yeasts.</title>
        <authorList>
            <consortium name="DOE Joint Genome Institute"/>
            <person name="Riley R."/>
            <person name="Haridas S."/>
            <person name="Wolfe K.H."/>
            <person name="Lopes M.R."/>
            <person name="Hittinger C.T."/>
            <person name="Goker M."/>
            <person name="Salamov A."/>
            <person name="Wisecaver J."/>
            <person name="Long T.M."/>
            <person name="Aerts A.L."/>
            <person name="Barry K."/>
            <person name="Choi C."/>
            <person name="Clum A."/>
            <person name="Coughlan A.Y."/>
            <person name="Deshpande S."/>
            <person name="Douglass A.P."/>
            <person name="Hanson S.J."/>
            <person name="Klenk H.-P."/>
            <person name="Labutti K."/>
            <person name="Lapidus A."/>
            <person name="Lindquist E."/>
            <person name="Lipzen A."/>
            <person name="Meier-Kolthoff J.P."/>
            <person name="Ohm R.A."/>
            <person name="Otillar R.P."/>
            <person name="Pangilinan J."/>
            <person name="Peng Y."/>
            <person name="Rokas A."/>
            <person name="Rosa C.A."/>
            <person name="Scheuner C."/>
            <person name="Sibirny A.A."/>
            <person name="Slot J.C."/>
            <person name="Stielow J.B."/>
            <person name="Sun H."/>
            <person name="Kurtzman C.P."/>
            <person name="Blackwell M."/>
            <person name="Grigoriev I.V."/>
            <person name="Jeffries T.W."/>
        </authorList>
    </citation>
    <scope>NUCLEOTIDE SEQUENCE [LARGE SCALE GENOMIC DNA]</scope>
    <source>
        <strain evidence="9">NRRL YB-2248</strain>
    </source>
</reference>
<dbReference type="Gene3D" id="2.170.270.10">
    <property type="entry name" value="SET domain"/>
    <property type="match status" value="1"/>
</dbReference>
<dbReference type="Pfam" id="PF00856">
    <property type="entry name" value="SET"/>
    <property type="match status" value="1"/>
</dbReference>
<dbReference type="GO" id="GO:0008270">
    <property type="term" value="F:zinc ion binding"/>
    <property type="evidence" value="ECO:0007669"/>
    <property type="project" value="UniProtKB-KW"/>
</dbReference>
<evidence type="ECO:0000256" key="4">
    <source>
        <dbReference type="PROSITE-ProRule" id="PRU00134"/>
    </source>
</evidence>
<evidence type="ECO:0000313" key="8">
    <source>
        <dbReference type="EMBL" id="ODV88084.1"/>
    </source>
</evidence>
<dbReference type="EMBL" id="KV453847">
    <property type="protein sequence ID" value="ODV88084.1"/>
    <property type="molecule type" value="Genomic_DNA"/>
</dbReference>
<dbReference type="Gene3D" id="1.10.220.160">
    <property type="match status" value="1"/>
</dbReference>
<dbReference type="PROSITE" id="PS50865">
    <property type="entry name" value="ZF_MYND_2"/>
    <property type="match status" value="1"/>
</dbReference>
<dbReference type="InterPro" id="IPR001214">
    <property type="entry name" value="SET_dom"/>
</dbReference>
<dbReference type="PANTHER" id="PTHR12197:SF251">
    <property type="entry name" value="EG:BACR7C10.4 PROTEIN"/>
    <property type="match status" value="1"/>
</dbReference>
<dbReference type="PANTHER" id="PTHR12197">
    <property type="entry name" value="HISTONE-LYSINE N-METHYLTRANSFERASE SMYD"/>
    <property type="match status" value="1"/>
</dbReference>
<feature type="domain" description="MYND-type" evidence="7">
    <location>
        <begin position="219"/>
        <end position="258"/>
    </location>
</feature>
<feature type="compositionally biased region" description="Basic and acidic residues" evidence="5">
    <location>
        <begin position="33"/>
        <end position="46"/>
    </location>
</feature>
<dbReference type="Gene3D" id="6.10.140.2220">
    <property type="match status" value="1"/>
</dbReference>
<evidence type="ECO:0000313" key="9">
    <source>
        <dbReference type="Proteomes" id="UP000094801"/>
    </source>
</evidence>
<dbReference type="InterPro" id="IPR046341">
    <property type="entry name" value="SET_dom_sf"/>
</dbReference>
<organism evidence="8 9">
    <name type="scientific">[Candida] arabinofermentans NRRL YB-2248</name>
    <dbReference type="NCBI Taxonomy" id="983967"/>
    <lineage>
        <taxon>Eukaryota</taxon>
        <taxon>Fungi</taxon>
        <taxon>Dikarya</taxon>
        <taxon>Ascomycota</taxon>
        <taxon>Saccharomycotina</taxon>
        <taxon>Pichiomycetes</taxon>
        <taxon>Pichiales</taxon>
        <taxon>Pichiaceae</taxon>
        <taxon>Ogataea</taxon>
        <taxon>Ogataea/Candida clade</taxon>
    </lineage>
</organism>
<sequence>MSKLHESKRQYSCGNVGDVFQGDDYTESVMQGENKDGYDHQRREGEPQLVPNLSSEQIAPLEGMESHQDLTPNIATQDEATTNSDAEHHELFLYEGTSSSDQISEIYETMCNRFDSIIEFQVTQGLDSINDALNQIVLPSPTEIDSGLFTDFPAQLQIKNPMIRNSGTRGLIVKNEVSKNDQQVGFQPGSIIHHFKPCLQVLNPVVDKQHEMLPLILSCSNCMNGIDSVEISCPQCNKLWYCSEECRENDWKLHSVECLYLRLKKNLDEEEDSVSRIIIRLLTACSQDVNLLTKCKVLTSHHELYWEARNFPRYIKWCQDTAIKTNDFLKEMLVILNKDINLEGVIKLVYIIYVNSTVSQNWFNEATGLMFDPFFSLINHSCDPNCTLVWGGDTVTLRALKYIGPGEELFVTYVPVSLSTSERRGILQKNFYFNCTCEVCQLTYERSLPVCCLNCKSTNQGISEEEFETNFNAKIASEVAGGGGFQVRLRQPEVTCYNCDTIINRRFFVQLYLQSTKVLQSFAPECQTLSELRIKLLIVDERELLRTMTNENIRLFVQALRCASKFIPFHSWPIYKIVVILSFCYKDSPIEHLRFQLIILFGIENHFESTYPFKPSLGLALYEFNVALLKTIFFCKDENKRKPYHADLFDNLQTLQYSALVISLLSYKKITEMHSLPGSNLEDANNPIINDLKDMAHEVISQMQSPVISNKSAMRELSNLSKLLDCNIELTKVLSDSELLEEDAQKFGLCFKEEEEDKDGNILHPHTASSLSLSWLHNLNNPYL</sequence>
<keyword evidence="2 4" id="KW-0863">Zinc-finger</keyword>
<dbReference type="Proteomes" id="UP000094801">
    <property type="component" value="Unassembled WGS sequence"/>
</dbReference>
<dbReference type="Pfam" id="PF01753">
    <property type="entry name" value="zf-MYND"/>
    <property type="match status" value="1"/>
</dbReference>
<feature type="region of interest" description="Disordered" evidence="5">
    <location>
        <begin position="29"/>
        <end position="52"/>
    </location>
</feature>
<dbReference type="CDD" id="cd20071">
    <property type="entry name" value="SET_SMYD"/>
    <property type="match status" value="1"/>
</dbReference>
<dbReference type="SUPFAM" id="SSF82199">
    <property type="entry name" value="SET domain"/>
    <property type="match status" value="1"/>
</dbReference>